<dbReference type="Proteomes" id="UP000838756">
    <property type="component" value="Unassembled WGS sequence"/>
</dbReference>
<accession>A0A8S4RX88</accession>
<dbReference type="OrthoDB" id="426210at2759"/>
<keyword evidence="2" id="KW-1185">Reference proteome</keyword>
<gene>
    <name evidence="1" type="primary">jg14430</name>
    <name evidence="1" type="ORF">PAEG_LOCUS19338</name>
</gene>
<evidence type="ECO:0000313" key="2">
    <source>
        <dbReference type="Proteomes" id="UP000838756"/>
    </source>
</evidence>
<reference evidence="1" key="1">
    <citation type="submission" date="2022-03" db="EMBL/GenBank/DDBJ databases">
        <authorList>
            <person name="Lindestad O."/>
        </authorList>
    </citation>
    <scope>NUCLEOTIDE SEQUENCE</scope>
</reference>
<dbReference type="EMBL" id="CAKXAJ010025717">
    <property type="protein sequence ID" value="CAH2243136.1"/>
    <property type="molecule type" value="Genomic_DNA"/>
</dbReference>
<sequence>MKYNDKHSRDPEDICNKFSNFFQSVYEPSSLALDNWSPPIGNDVLIDNLHFDFEQIRNTLKALDPSKGACWS</sequence>
<proteinExistence type="predicted"/>
<evidence type="ECO:0000313" key="1">
    <source>
        <dbReference type="EMBL" id="CAH2243136.1"/>
    </source>
</evidence>
<protein>
    <submittedName>
        <fullName evidence="1">Jg14430 protein</fullName>
    </submittedName>
</protein>
<dbReference type="AlphaFoldDB" id="A0A8S4RX88"/>
<name>A0A8S4RX88_9NEOP</name>
<comment type="caution">
    <text evidence="1">The sequence shown here is derived from an EMBL/GenBank/DDBJ whole genome shotgun (WGS) entry which is preliminary data.</text>
</comment>
<organism evidence="1 2">
    <name type="scientific">Pararge aegeria aegeria</name>
    <dbReference type="NCBI Taxonomy" id="348720"/>
    <lineage>
        <taxon>Eukaryota</taxon>
        <taxon>Metazoa</taxon>
        <taxon>Ecdysozoa</taxon>
        <taxon>Arthropoda</taxon>
        <taxon>Hexapoda</taxon>
        <taxon>Insecta</taxon>
        <taxon>Pterygota</taxon>
        <taxon>Neoptera</taxon>
        <taxon>Endopterygota</taxon>
        <taxon>Lepidoptera</taxon>
        <taxon>Glossata</taxon>
        <taxon>Ditrysia</taxon>
        <taxon>Papilionoidea</taxon>
        <taxon>Nymphalidae</taxon>
        <taxon>Satyrinae</taxon>
        <taxon>Satyrini</taxon>
        <taxon>Parargina</taxon>
        <taxon>Pararge</taxon>
    </lineage>
</organism>